<proteinExistence type="predicted"/>
<organism evidence="2 3">
    <name type="scientific">Desulfoferula mesophila</name>
    <dbReference type="NCBI Taxonomy" id="3058419"/>
    <lineage>
        <taxon>Bacteria</taxon>
        <taxon>Pseudomonadati</taxon>
        <taxon>Thermodesulfobacteriota</taxon>
        <taxon>Desulfarculia</taxon>
        <taxon>Desulfarculales</taxon>
        <taxon>Desulfarculaceae</taxon>
        <taxon>Desulfoferula</taxon>
    </lineage>
</organism>
<sequence>MRSKRVADMSGKSVPQNLALSNPGKILFPKSGFTKANLADYYQQASPIILPHLKDRPLMIQRFPEGINSEGFYQKEVVGHFPAWISRVRLKKKEGGYIEQAMANNRSTLLYIADLAGITLHPWLSRADRPDLPDRVLFDLDPAGDRGDFPLVIRTAGMLRTLLGRIGLRPYVMTTGSRGLHVAAPLLRKESFEQVRAFALEVAQRLVGEHPDVLTTEQRIAKRGGRLYLDVTRNGYGQTSVAPYAVRALPGAPVATPLEWSELTASGLGPQSFNLGNILTRLDQQPDPWQGMGRHGRSLAQARRNLQNLAD</sequence>
<dbReference type="InterPro" id="IPR014145">
    <property type="entry name" value="LigD_pol_dom"/>
</dbReference>
<dbReference type="InterPro" id="IPR052171">
    <property type="entry name" value="NHEJ_LigD"/>
</dbReference>
<dbReference type="CDD" id="cd04861">
    <property type="entry name" value="LigD_Pol_like"/>
    <property type="match status" value="1"/>
</dbReference>
<dbReference type="PANTHER" id="PTHR42705:SF2">
    <property type="entry name" value="BIFUNCTIONAL NON-HOMOLOGOUS END JOINING PROTEIN LIGD"/>
    <property type="match status" value="1"/>
</dbReference>
<dbReference type="GO" id="GO:0016874">
    <property type="term" value="F:ligase activity"/>
    <property type="evidence" value="ECO:0007669"/>
    <property type="project" value="UniProtKB-KW"/>
</dbReference>
<reference evidence="3" key="1">
    <citation type="journal article" date="2023" name="Arch. Microbiol.">
        <title>Desulfoferula mesophilus gen. nov. sp. nov., a mesophilic sulfate-reducing bacterium isolated from a brackish lake sediment.</title>
        <authorList>
            <person name="Watanabe T."/>
            <person name="Yabe T."/>
            <person name="Tsuji J.M."/>
            <person name="Fukui M."/>
        </authorList>
    </citation>
    <scope>NUCLEOTIDE SEQUENCE [LARGE SCALE GENOMIC DNA]</scope>
    <source>
        <strain evidence="3">12FAK</strain>
    </source>
</reference>
<keyword evidence="2" id="KW-0436">Ligase</keyword>
<dbReference type="KEGG" id="dmp:FAK_16200"/>
<accession>A0AAU9EIW8</accession>
<dbReference type="Gene3D" id="3.90.920.10">
    <property type="entry name" value="DNA primase, PRIM domain"/>
    <property type="match status" value="1"/>
</dbReference>
<protein>
    <submittedName>
        <fullName evidence="2">ATP-dependent DNA ligase</fullName>
    </submittedName>
</protein>
<dbReference type="Pfam" id="PF21686">
    <property type="entry name" value="LigD_Prim-Pol"/>
    <property type="match status" value="1"/>
</dbReference>
<dbReference type="NCBIfam" id="TIGR02778">
    <property type="entry name" value="ligD_pol"/>
    <property type="match status" value="1"/>
</dbReference>
<dbReference type="EMBL" id="AP028679">
    <property type="protein sequence ID" value="BEQ14554.1"/>
    <property type="molecule type" value="Genomic_DNA"/>
</dbReference>
<evidence type="ECO:0000313" key="2">
    <source>
        <dbReference type="EMBL" id="BEQ14554.1"/>
    </source>
</evidence>
<dbReference type="AlphaFoldDB" id="A0AAU9EIW8"/>
<evidence type="ECO:0000259" key="1">
    <source>
        <dbReference type="Pfam" id="PF21686"/>
    </source>
</evidence>
<feature type="domain" description="DNA ligase D polymerase" evidence="1">
    <location>
        <begin position="34"/>
        <end position="289"/>
    </location>
</feature>
<keyword evidence="3" id="KW-1185">Reference proteome</keyword>
<dbReference type="Proteomes" id="UP001366166">
    <property type="component" value="Chromosome"/>
</dbReference>
<gene>
    <name evidence="2" type="ORF">FAK_16200</name>
</gene>
<name>A0AAU9EIW8_9BACT</name>
<evidence type="ECO:0000313" key="3">
    <source>
        <dbReference type="Proteomes" id="UP001366166"/>
    </source>
</evidence>
<dbReference type="PANTHER" id="PTHR42705">
    <property type="entry name" value="BIFUNCTIONAL NON-HOMOLOGOUS END JOINING PROTEIN LIGD"/>
    <property type="match status" value="1"/>
</dbReference>